<keyword evidence="1" id="KW-0479">Metal-binding</keyword>
<evidence type="ECO:0000256" key="6">
    <source>
        <dbReference type="PROSITE-ProRule" id="PRU00235"/>
    </source>
</evidence>
<dbReference type="InterPro" id="IPR018957">
    <property type="entry name" value="Znf_C3HC4_RING-type"/>
</dbReference>
<evidence type="ECO:0000256" key="5">
    <source>
        <dbReference type="PROSITE-ProRule" id="PRU00175"/>
    </source>
</evidence>
<dbReference type="Pfam" id="PF00415">
    <property type="entry name" value="RCC1"/>
    <property type="match status" value="1"/>
</dbReference>
<feature type="repeat" description="RCC1" evidence="6">
    <location>
        <begin position="203"/>
        <end position="255"/>
    </location>
</feature>
<dbReference type="GO" id="GO:0008270">
    <property type="term" value="F:zinc ion binding"/>
    <property type="evidence" value="ECO:0007669"/>
    <property type="project" value="UniProtKB-KW"/>
</dbReference>
<feature type="domain" description="Helicase C-terminal" evidence="8">
    <location>
        <begin position="1575"/>
        <end position="1723"/>
    </location>
</feature>
<dbReference type="Gene3D" id="2.130.10.30">
    <property type="entry name" value="Regulator of chromosome condensation 1/beta-lactamase-inhibitor protein II"/>
    <property type="match status" value="1"/>
</dbReference>
<keyword evidence="9" id="KW-1185">Reference proteome</keyword>
<dbReference type="InterPro" id="IPR000330">
    <property type="entry name" value="SNF2_N"/>
</dbReference>
<reference evidence="10" key="1">
    <citation type="submission" date="2017-02" db="UniProtKB">
        <authorList>
            <consortium name="WormBaseParasite"/>
        </authorList>
    </citation>
    <scope>IDENTIFICATION</scope>
</reference>
<dbReference type="InterPro" id="IPR049730">
    <property type="entry name" value="SNF2/RAD54-like_C"/>
</dbReference>
<evidence type="ECO:0000256" key="4">
    <source>
        <dbReference type="ARBA" id="ARBA00022833"/>
    </source>
</evidence>
<dbReference type="GO" id="GO:0005524">
    <property type="term" value="F:ATP binding"/>
    <property type="evidence" value="ECO:0007669"/>
    <property type="project" value="InterPro"/>
</dbReference>
<dbReference type="InterPro" id="IPR001841">
    <property type="entry name" value="Znf_RING"/>
</dbReference>
<dbReference type="InterPro" id="IPR017907">
    <property type="entry name" value="Znf_RING_CS"/>
</dbReference>
<dbReference type="InterPro" id="IPR001650">
    <property type="entry name" value="Helicase_C-like"/>
</dbReference>
<dbReference type="PROSITE" id="PS00518">
    <property type="entry name" value="ZF_RING_1"/>
    <property type="match status" value="1"/>
</dbReference>
<dbReference type="PROSITE" id="PS50089">
    <property type="entry name" value="ZF_RING_2"/>
    <property type="match status" value="1"/>
</dbReference>
<dbReference type="InterPro" id="IPR014001">
    <property type="entry name" value="Helicase_ATP-bd"/>
</dbReference>
<name>A0A0N5AI10_9BILA</name>
<dbReference type="PANTHER" id="PTHR45865">
    <property type="entry name" value="E3 UBIQUITIN-PROTEIN LIGASE SHPRH FAMILY MEMBER"/>
    <property type="match status" value="1"/>
</dbReference>
<dbReference type="InterPro" id="IPR000408">
    <property type="entry name" value="Reg_chr_condens"/>
</dbReference>
<keyword evidence="4" id="KW-0862">Zinc</keyword>
<dbReference type="GO" id="GO:0061630">
    <property type="term" value="F:ubiquitin protein ligase activity"/>
    <property type="evidence" value="ECO:0007669"/>
    <property type="project" value="TreeGrafter"/>
</dbReference>
<dbReference type="SUPFAM" id="SSF57850">
    <property type="entry name" value="RING/U-box"/>
    <property type="match status" value="1"/>
</dbReference>
<proteinExistence type="predicted"/>
<dbReference type="Gene3D" id="3.40.50.300">
    <property type="entry name" value="P-loop containing nucleotide triphosphate hydrolases"/>
    <property type="match status" value="1"/>
</dbReference>
<dbReference type="GO" id="GO:0000209">
    <property type="term" value="P:protein polyubiquitination"/>
    <property type="evidence" value="ECO:0007669"/>
    <property type="project" value="TreeGrafter"/>
</dbReference>
<dbReference type="STRING" id="451379.A0A0N5AI10"/>
<dbReference type="InterPro" id="IPR009091">
    <property type="entry name" value="RCC1/BLIP-II"/>
</dbReference>
<dbReference type="SMART" id="SM00487">
    <property type="entry name" value="DEXDc"/>
    <property type="match status" value="1"/>
</dbReference>
<evidence type="ECO:0000313" key="10">
    <source>
        <dbReference type="WBParaSite" id="SMUV_0000403501-mRNA-1"/>
    </source>
</evidence>
<dbReference type="SUPFAM" id="SSF52540">
    <property type="entry name" value="P-loop containing nucleoside triphosphate hydrolases"/>
    <property type="match status" value="2"/>
</dbReference>
<protein>
    <submittedName>
        <fullName evidence="10">Helicase ATP-binding domain-containing protein</fullName>
    </submittedName>
</protein>
<dbReference type="Pfam" id="PF00271">
    <property type="entry name" value="Helicase_C"/>
    <property type="match status" value="1"/>
</dbReference>
<evidence type="ECO:0000313" key="9">
    <source>
        <dbReference type="Proteomes" id="UP000046393"/>
    </source>
</evidence>
<dbReference type="Pfam" id="PF00176">
    <property type="entry name" value="SNF2-rel_dom"/>
    <property type="match status" value="1"/>
</dbReference>
<dbReference type="SUPFAM" id="SSF50985">
    <property type="entry name" value="RCC1/BLIP-II"/>
    <property type="match status" value="1"/>
</dbReference>
<organism evidence="9 10">
    <name type="scientific">Syphacia muris</name>
    <dbReference type="NCBI Taxonomy" id="451379"/>
    <lineage>
        <taxon>Eukaryota</taxon>
        <taxon>Metazoa</taxon>
        <taxon>Ecdysozoa</taxon>
        <taxon>Nematoda</taxon>
        <taxon>Chromadorea</taxon>
        <taxon>Rhabditida</taxon>
        <taxon>Spirurina</taxon>
        <taxon>Oxyuridomorpha</taxon>
        <taxon>Oxyuroidea</taxon>
        <taxon>Oxyuridae</taxon>
        <taxon>Syphacia</taxon>
    </lineage>
</organism>
<keyword evidence="3" id="KW-0378">Hydrolase</keyword>
<dbReference type="InterPro" id="IPR052583">
    <property type="entry name" value="ATP-helicase/E3_Ub-Ligase"/>
</dbReference>
<dbReference type="SMART" id="SM00490">
    <property type="entry name" value="HELICc"/>
    <property type="match status" value="1"/>
</dbReference>
<dbReference type="PANTHER" id="PTHR45865:SF1">
    <property type="entry name" value="E3 UBIQUITIN-PROTEIN LIGASE SHPRH"/>
    <property type="match status" value="1"/>
</dbReference>
<dbReference type="PROSITE" id="PS51194">
    <property type="entry name" value="HELICASE_CTER"/>
    <property type="match status" value="1"/>
</dbReference>
<dbReference type="Pfam" id="PF21325">
    <property type="entry name" value="SHPRH_helical-1st"/>
    <property type="match status" value="1"/>
</dbReference>
<evidence type="ECO:0000256" key="2">
    <source>
        <dbReference type="ARBA" id="ARBA00022771"/>
    </source>
</evidence>
<dbReference type="PROSITE" id="PS00626">
    <property type="entry name" value="RCC1_2"/>
    <property type="match status" value="1"/>
</dbReference>
<dbReference type="InterPro" id="IPR048686">
    <property type="entry name" value="SHPRH_helical_1st"/>
</dbReference>
<evidence type="ECO:0000256" key="3">
    <source>
        <dbReference type="ARBA" id="ARBA00022801"/>
    </source>
</evidence>
<evidence type="ECO:0000256" key="1">
    <source>
        <dbReference type="ARBA" id="ARBA00022723"/>
    </source>
</evidence>
<dbReference type="WBParaSite" id="SMUV_0000403501-mRNA-1">
    <property type="protein sequence ID" value="SMUV_0000403501-mRNA-1"/>
    <property type="gene ID" value="SMUV_0000403501"/>
</dbReference>
<evidence type="ECO:0000259" key="8">
    <source>
        <dbReference type="PROSITE" id="PS51194"/>
    </source>
</evidence>
<dbReference type="GO" id="GO:0016787">
    <property type="term" value="F:hydrolase activity"/>
    <property type="evidence" value="ECO:0007669"/>
    <property type="project" value="UniProtKB-KW"/>
</dbReference>
<dbReference type="GO" id="GO:0006974">
    <property type="term" value="P:DNA damage response"/>
    <property type="evidence" value="ECO:0007669"/>
    <property type="project" value="TreeGrafter"/>
</dbReference>
<dbReference type="Gene3D" id="3.30.40.10">
    <property type="entry name" value="Zinc/RING finger domain, C3HC4 (zinc finger)"/>
    <property type="match status" value="1"/>
</dbReference>
<dbReference type="Proteomes" id="UP000046393">
    <property type="component" value="Unplaced"/>
</dbReference>
<dbReference type="InterPro" id="IPR013083">
    <property type="entry name" value="Znf_RING/FYVE/PHD"/>
</dbReference>
<dbReference type="InterPro" id="IPR038718">
    <property type="entry name" value="SNF2-like_sf"/>
</dbReference>
<evidence type="ECO:0000259" key="7">
    <source>
        <dbReference type="PROSITE" id="PS50089"/>
    </source>
</evidence>
<dbReference type="PROSITE" id="PS50012">
    <property type="entry name" value="RCC1_3"/>
    <property type="match status" value="1"/>
</dbReference>
<dbReference type="CDD" id="cd18793">
    <property type="entry name" value="SF2_C_SNF"/>
    <property type="match status" value="1"/>
</dbReference>
<dbReference type="Pfam" id="PF00097">
    <property type="entry name" value="zf-C3HC4"/>
    <property type="match status" value="1"/>
</dbReference>
<dbReference type="Gene3D" id="3.40.50.10810">
    <property type="entry name" value="Tandem AAA-ATPase domain"/>
    <property type="match status" value="2"/>
</dbReference>
<dbReference type="InterPro" id="IPR027417">
    <property type="entry name" value="P-loop_NTPase"/>
</dbReference>
<feature type="domain" description="RING-type" evidence="7">
    <location>
        <begin position="1493"/>
        <end position="1536"/>
    </location>
</feature>
<dbReference type="SMART" id="SM00184">
    <property type="entry name" value="RING"/>
    <property type="match status" value="1"/>
</dbReference>
<accession>A0A0N5AI10</accession>
<keyword evidence="2 5" id="KW-0863">Zinc-finger</keyword>
<dbReference type="GO" id="GO:0005634">
    <property type="term" value="C:nucleus"/>
    <property type="evidence" value="ECO:0007669"/>
    <property type="project" value="TreeGrafter"/>
</dbReference>
<sequence>MNDRSVTRVSITNYLLVHDVTFTLNVEVDGVDCTHNHVVLLASSISQLFLLNINNFHFFKVHLDSPEVLVNVGFRREHICNFAVKQLVLSTATVAPELEHIDNLLEDVEAIVNLMSDNVDVSSKNKLTISTTVPAFLISCTDSDCYLVNNYRTSVDDGRKPSLYRIFSEKSADKVKIMQSPCNDKICQMSSGKDHTLLLTVTGAVYSFGSGNHGELGNGTLNNEQEPALLCDALEGICVKSITTGSWYSAALTVDGDVYVWGWNRCNQFGNVELGVVNTPYPLDLSCLNSGSDCFSLVHAFRDALFLKTSDGKLVVLGDLKYKCNVKCTTAVIDKNKNDLCPWNIEMSIDFFCTAKEDDTNDAQDLQVLSPHASKICKSLKEEPCCCNVSRNMTCTWFCPRNPTFTTIGSWKINFNGTLPTFYFEPKQRIFFSTCGACACIELKCPNKSRKRRRKSMPDDTVKIHGYFKFFEILRKTSSVFEIVLTPVAEYLEVIVFLKQTAFSDASIRGVHSPVVRDSIVSVISIFFPNLVDSATTNRSLKKENCAEFLRSLLNYRDQVKEWKLDTKKLVPILRPYQEDAVRFMISREVSSAIKSPFDNLSFSVIIPTQPPFCFYPVTAGISDKRAVDFNCGPGGILADEMGLGKTVEFIALALTHRRGLHLSLENEKPMKPNIIQVIVDELVSAVVSAVDVQLVPIQKKRFAKKAVYTCLSDTEINSKKAKMDSTYGIDALFVMCKTCNMTFRQDLFFWDRFDSRNIEFHCPDCITKTKKCIPVSTSLIIAPATICRQWYDEIKRHVREDVKVDFYRGVAVDGYKHPAYLACQDFVICSFETLRSEIHFMESALGTHKALRRKQVMYVPSPLISLQWWRVCIDEAQVTEGVTSCAYKIGKKLSAVNRWCLTGTPLKDSLMNLYELTNFIGIEPFSYRPWFERGLWIPYMEGDSSRMLKLFSQILWRNTKEDVADQLCMPAKLKDLNILHLSPFEEQLYLDLFSHYSKNRIAAIRTSFPELSLDTCLSDLHGTLFDRIMDPLQHVRSLIVLPSLNFPKGRNELASKEYLQEELFRRITTEAESAQRDLMFCYNGIAGLYWLLEEYNAALDAYNSAMNSVDILEVENRELNLSSSKGAYRKLKADRLQLIHALNGLIDLKEQLNVSSDVFDLSKTKERLKFTMEEHMAESVYKFKTVRERVLKFISENDEKWSQVSLGTDWFLEAIEVALNSNIRHVFVDHLKNALDSNCRVEMKLQDLNSLHNLTLCSWNDLVQCFNHILKKTRDFSSQMLLSESMVLIEEIMFCHFERKRGIHKSCQLCDYDDDLRHFESLLYYGVGKRKSLDKLKREMSEVKETTQLQKGGSCNKSVSTMEIIFRSFRQSMVKRPELFSSNLLQRANECVFFIETFKELLDVSKKLMLAIFDYAARSDELRQCKIRLSHATDHSAKLKLKNENFLCISGTEKCEIQYYESMILATKNRQSVLFSKLRYLTKLRNENAIECPVCYELVKDTWLVFPCAHCVCSVCYGGILRGKQSEKIRCPVCRFESSTHAVTFVQNSQQQKNDYMDSSTIVLKKEASVKLNAVVRCILSISKRDPFAKILLFTSLINIIPIICKFLSANEISFRSFAQANKERALAEFVSDPNVQVLLMPVRYGARGLNLTVANHIIFIEPQLDASHLAQAIGRIDRIGQKREMTIHHFVIFGTIEEQIYNKVLDSKSEKWTVRSLLDLMCE</sequence>